<dbReference type="Proteomes" id="UP000184203">
    <property type="component" value="Unassembled WGS sequence"/>
</dbReference>
<dbReference type="STRING" id="797209.GCA_000376445_02307"/>
<sequence length="62" mass="6496">MNPRVKTSLLWGAIGVLSFLVLLQGYELISGYRYSIAVKAGATLVVAVGAPVLSYVGEGVLN</sequence>
<feature type="domain" description="DUF7981" evidence="2">
    <location>
        <begin position="1"/>
        <end position="61"/>
    </location>
</feature>
<dbReference type="Pfam" id="PF25938">
    <property type="entry name" value="DUF7981"/>
    <property type="match status" value="1"/>
</dbReference>
<protein>
    <recommendedName>
        <fullName evidence="2">DUF7981 domain-containing protein</fullName>
    </recommendedName>
</protein>
<dbReference type="EMBL" id="FRAN01000008">
    <property type="protein sequence ID" value="SHL55588.1"/>
    <property type="molecule type" value="Genomic_DNA"/>
</dbReference>
<name>E7QXY0_HALPU</name>
<keyword evidence="1" id="KW-0472">Membrane</keyword>
<dbReference type="RefSeq" id="WP_007982281.1">
    <property type="nucleotide sequence ID" value="NZ_AEMG01000022.1"/>
</dbReference>
<evidence type="ECO:0000313" key="3">
    <source>
        <dbReference type="EMBL" id="EFW90681.1"/>
    </source>
</evidence>
<dbReference type="AlphaFoldDB" id="E7QXY0"/>
<accession>E7QXY0</accession>
<organism evidence="3 5">
    <name type="scientific">Haladaptatus paucihalophilus DX253</name>
    <dbReference type="NCBI Taxonomy" id="797209"/>
    <lineage>
        <taxon>Archaea</taxon>
        <taxon>Methanobacteriati</taxon>
        <taxon>Methanobacteriota</taxon>
        <taxon>Stenosarchaea group</taxon>
        <taxon>Halobacteria</taxon>
        <taxon>Halobacteriales</taxon>
        <taxon>Haladaptataceae</taxon>
        <taxon>Haladaptatus</taxon>
    </lineage>
</organism>
<dbReference type="Proteomes" id="UP000003751">
    <property type="component" value="Unassembled WGS sequence"/>
</dbReference>
<dbReference type="PATRIC" id="fig|797209.4.peg.3596"/>
<evidence type="ECO:0000259" key="2">
    <source>
        <dbReference type="Pfam" id="PF25938"/>
    </source>
</evidence>
<gene>
    <name evidence="4" type="ORF">SAMN05444342_4089</name>
    <name evidence="3" type="ORF">ZOD2009_18345</name>
</gene>
<dbReference type="EMBL" id="AEMG01000022">
    <property type="protein sequence ID" value="EFW90681.1"/>
    <property type="molecule type" value="Genomic_DNA"/>
</dbReference>
<evidence type="ECO:0000256" key="1">
    <source>
        <dbReference type="SAM" id="Phobius"/>
    </source>
</evidence>
<keyword evidence="6" id="KW-1185">Reference proteome</keyword>
<reference evidence="6" key="2">
    <citation type="submission" date="2016-11" db="EMBL/GenBank/DDBJ databases">
        <authorList>
            <person name="Varghese N."/>
            <person name="Submissions S."/>
        </authorList>
    </citation>
    <scope>NUCLEOTIDE SEQUENCE [LARGE SCALE GENOMIC DNA]</scope>
    <source>
        <strain evidence="6">DX253</strain>
    </source>
</reference>
<proteinExistence type="predicted"/>
<keyword evidence="1" id="KW-1133">Transmembrane helix</keyword>
<evidence type="ECO:0000313" key="4">
    <source>
        <dbReference type="EMBL" id="SHL55588.1"/>
    </source>
</evidence>
<keyword evidence="1" id="KW-0812">Transmembrane</keyword>
<evidence type="ECO:0000313" key="6">
    <source>
        <dbReference type="Proteomes" id="UP000184203"/>
    </source>
</evidence>
<dbReference type="InterPro" id="IPR058287">
    <property type="entry name" value="DUF7981"/>
</dbReference>
<dbReference type="OrthoDB" id="307419at2157"/>
<dbReference type="eggNOG" id="arCOG06419">
    <property type="taxonomic scope" value="Archaea"/>
</dbReference>
<evidence type="ECO:0000313" key="5">
    <source>
        <dbReference type="Proteomes" id="UP000003751"/>
    </source>
</evidence>
<reference evidence="3 5" key="1">
    <citation type="journal article" date="2014" name="ISME J.">
        <title>Trehalose/2-sulfotrehalose biosynthesis and glycine-betaine uptake are widely spread mechanisms for osmoadaptation in the Halobacteriales.</title>
        <authorList>
            <person name="Youssef N.H."/>
            <person name="Savage-Ashlock K.N."/>
            <person name="McCully A.L."/>
            <person name="Luedtke B."/>
            <person name="Shaw E.I."/>
            <person name="Hoff W.D."/>
            <person name="Elshahed M.S."/>
        </authorList>
    </citation>
    <scope>NUCLEOTIDE SEQUENCE [LARGE SCALE GENOMIC DNA]</scope>
    <source>
        <strain evidence="3 5">DX253</strain>
    </source>
</reference>
<feature type="transmembrane region" description="Helical" evidence="1">
    <location>
        <begin position="35"/>
        <end position="56"/>
    </location>
</feature>
<reference evidence="4" key="3">
    <citation type="submission" date="2016-11" db="EMBL/GenBank/DDBJ databases">
        <authorList>
            <person name="Jaros S."/>
            <person name="Januszkiewicz K."/>
            <person name="Wedrychowicz H."/>
        </authorList>
    </citation>
    <scope>NUCLEOTIDE SEQUENCE [LARGE SCALE GENOMIC DNA]</scope>
    <source>
        <strain evidence="4">DX253</strain>
    </source>
</reference>